<protein>
    <submittedName>
        <fullName evidence="2">Uncharacterized protein</fullName>
    </submittedName>
</protein>
<proteinExistence type="predicted"/>
<feature type="region of interest" description="Disordered" evidence="1">
    <location>
        <begin position="113"/>
        <end position="166"/>
    </location>
</feature>
<feature type="compositionally biased region" description="Pro residues" evidence="1">
    <location>
        <begin position="123"/>
        <end position="132"/>
    </location>
</feature>
<sequence length="166" mass="18494">MVARSRGGRCLLCGDAQRPRERPAFSQCMVARSRGGRRLAVVSTRKVCGRDSHFVRSLPARPERRGSEKVGRGRDKQAALSEPRSALSWVWGRRLSFSFPLCVRVLHPVLGAPSGRTVSRPVPAGPPRPPVYEEPAEPRPQPQAEGVRRKQCPWRKRRTTCSSSCC</sequence>
<feature type="compositionally biased region" description="Basic and acidic residues" evidence="1">
    <location>
        <begin position="61"/>
        <end position="77"/>
    </location>
</feature>
<organism evidence="2">
    <name type="scientific">Xenopus tropicalis</name>
    <name type="common">Western clawed frog</name>
    <name type="synonym">Silurana tropicalis</name>
    <dbReference type="NCBI Taxonomy" id="8364"/>
    <lineage>
        <taxon>Eukaryota</taxon>
        <taxon>Metazoa</taxon>
        <taxon>Chordata</taxon>
        <taxon>Craniata</taxon>
        <taxon>Vertebrata</taxon>
        <taxon>Euteleostomi</taxon>
        <taxon>Amphibia</taxon>
        <taxon>Batrachia</taxon>
        <taxon>Anura</taxon>
        <taxon>Pipoidea</taxon>
        <taxon>Pipidae</taxon>
        <taxon>Xenopodinae</taxon>
        <taxon>Xenopus</taxon>
        <taxon>Silurana</taxon>
    </lineage>
</organism>
<reference evidence="2" key="1">
    <citation type="submission" date="2009-11" db="EMBL/GenBank/DDBJ databases">
        <authorList>
            <consortium name="US DOE Joint Genome Institute (JGI-PGF)"/>
            <person name="Ottilar R."/>
            <person name="Schmutz J."/>
            <person name="Salamov A."/>
            <person name="Cheng J.F."/>
            <person name="Lucas S."/>
            <person name="Pitluck S."/>
            <person name="Gundlach H."/>
            <person name="Guo Y."/>
            <person name="Haberer G."/>
            <person name="Nasrallah J."/>
            <person name="Mayer K.F.X."/>
            <person name="van de Peer Y."/>
            <person name="Weigel D."/>
            <person name="Grigoriev I.V."/>
        </authorList>
    </citation>
    <scope>NUCLEOTIDE SEQUENCE</scope>
    <source>
        <strain evidence="2">Nigerian</strain>
    </source>
</reference>
<feature type="compositionally biased region" description="Basic residues" evidence="1">
    <location>
        <begin position="149"/>
        <end position="159"/>
    </location>
</feature>
<name>A0A1B8Y311_XENTR</name>
<accession>A0A1B8Y311</accession>
<reference evidence="2" key="3">
    <citation type="submission" date="2016-05" db="EMBL/GenBank/DDBJ databases">
        <title>WGS assembly of Xenopus tropicalis.</title>
        <authorList>
            <person name="Sessions A."/>
            <person name="Jenkins J."/>
            <person name="Mitros T."/>
            <person name="Lyons J.T."/>
            <person name="Dichmann D.S."/>
            <person name="Robert J."/>
            <person name="Harland R.M."/>
            <person name="Rokhsar D.S."/>
        </authorList>
    </citation>
    <scope>NUCLEOTIDE SEQUENCE</scope>
    <source>
        <strain evidence="2">Nigerian</strain>
    </source>
</reference>
<dbReference type="EMBL" id="KV460509">
    <property type="protein sequence ID" value="OCA17304.1"/>
    <property type="molecule type" value="Genomic_DNA"/>
</dbReference>
<evidence type="ECO:0000313" key="2">
    <source>
        <dbReference type="EMBL" id="OCA17304.1"/>
    </source>
</evidence>
<gene>
    <name evidence="2" type="ORF">XENTR_v90027308mg</name>
</gene>
<feature type="region of interest" description="Disordered" evidence="1">
    <location>
        <begin position="58"/>
        <end position="79"/>
    </location>
</feature>
<reference evidence="2" key="2">
    <citation type="journal article" date="2010" name="Science">
        <title>The genome of the Western clawed frog Xenopus tropicalis.</title>
        <authorList>
            <person name="Hellsten U."/>
            <person name="Harland R.M."/>
            <person name="Gilchrist M.J."/>
            <person name="Hendrix D."/>
            <person name="Jurka J."/>
            <person name="Kapitonov V."/>
            <person name="Ovcharenko I."/>
            <person name="Putnam N.H."/>
            <person name="Shu S."/>
            <person name="Taher L."/>
            <person name="Blitz I.L."/>
            <person name="Blumberg B."/>
            <person name="Dichmann D.S."/>
            <person name="Dubchak I."/>
            <person name="Amaya E."/>
            <person name="Detter J.C."/>
            <person name="Fletcher R."/>
            <person name="Gerhard D.S."/>
            <person name="Goodstein D."/>
            <person name="Graves T."/>
            <person name="Grigoriev I.V."/>
            <person name="Grimwood J."/>
            <person name="Kawashima T."/>
            <person name="Lindquist E."/>
            <person name="Lucas S.M."/>
            <person name="Mead P.E."/>
            <person name="Mitros T."/>
            <person name="Ogino H."/>
            <person name="Ohta Y."/>
            <person name="Poliakov A.V."/>
            <person name="Pollet N."/>
            <person name="Robert J."/>
            <person name="Salamov A."/>
            <person name="Sater A.K."/>
            <person name="Schmutz J."/>
            <person name="Terry A."/>
            <person name="Vize P.D."/>
            <person name="Warren W.C."/>
            <person name="Wells D."/>
            <person name="Wills A."/>
            <person name="Wilson R.K."/>
            <person name="Zimmerman L.B."/>
            <person name="Zorn A.M."/>
            <person name="Grainger R."/>
            <person name="Grammer T."/>
            <person name="Khokha M.K."/>
            <person name="Richardson P.M."/>
            <person name="Rokhsar D.S."/>
        </authorList>
    </citation>
    <scope>NUCLEOTIDE SEQUENCE [LARGE SCALE GENOMIC DNA]</scope>
    <source>
        <strain evidence="2">Nigerian</strain>
    </source>
</reference>
<dbReference type="AlphaFoldDB" id="A0A1B8Y311"/>
<evidence type="ECO:0000256" key="1">
    <source>
        <dbReference type="SAM" id="MobiDB-lite"/>
    </source>
</evidence>